<name>A0A183FML2_HELPZ</name>
<accession>A0A3P8BL13</accession>
<reference evidence="1 2" key="1">
    <citation type="submission" date="2018-11" db="EMBL/GenBank/DDBJ databases">
        <authorList>
            <consortium name="Pathogen Informatics"/>
        </authorList>
    </citation>
    <scope>NUCLEOTIDE SEQUENCE [LARGE SCALE GENOMIC DNA]</scope>
</reference>
<dbReference type="AlphaFoldDB" id="A0A183FML2"/>
<reference evidence="3" key="2">
    <citation type="submission" date="2019-09" db="UniProtKB">
        <authorList>
            <consortium name="WormBaseParasite"/>
        </authorList>
    </citation>
    <scope>IDENTIFICATION</scope>
</reference>
<dbReference type="OrthoDB" id="5864803at2759"/>
<keyword evidence="2" id="KW-1185">Reference proteome</keyword>
<dbReference type="EMBL" id="UZAH01026212">
    <property type="protein sequence ID" value="VDO77188.1"/>
    <property type="molecule type" value="Genomic_DNA"/>
</dbReference>
<organism evidence="2 3">
    <name type="scientific">Heligmosomoides polygyrus</name>
    <name type="common">Parasitic roundworm</name>
    <dbReference type="NCBI Taxonomy" id="6339"/>
    <lineage>
        <taxon>Eukaryota</taxon>
        <taxon>Metazoa</taxon>
        <taxon>Ecdysozoa</taxon>
        <taxon>Nematoda</taxon>
        <taxon>Chromadorea</taxon>
        <taxon>Rhabditida</taxon>
        <taxon>Rhabditina</taxon>
        <taxon>Rhabditomorpha</taxon>
        <taxon>Strongyloidea</taxon>
        <taxon>Heligmosomidae</taxon>
        <taxon>Heligmosomoides</taxon>
    </lineage>
</organism>
<evidence type="ECO:0000313" key="3">
    <source>
        <dbReference type="WBParaSite" id="HPBE_0000864401-mRNA-1"/>
    </source>
</evidence>
<protein>
    <submittedName>
        <fullName evidence="3">Ubiquitinyl hydrolase 1</fullName>
    </submittedName>
</protein>
<accession>A0A183FML2</accession>
<proteinExistence type="predicted"/>
<evidence type="ECO:0000313" key="1">
    <source>
        <dbReference type="EMBL" id="VDO77188.1"/>
    </source>
</evidence>
<dbReference type="Proteomes" id="UP000050761">
    <property type="component" value="Unassembled WGS sequence"/>
</dbReference>
<evidence type="ECO:0000313" key="2">
    <source>
        <dbReference type="Proteomes" id="UP000050761"/>
    </source>
</evidence>
<gene>
    <name evidence="1" type="ORF">HPBE_LOCUS8645</name>
</gene>
<dbReference type="WBParaSite" id="HPBE_0000864401-mRNA-1">
    <property type="protein sequence ID" value="HPBE_0000864401-mRNA-1"/>
    <property type="gene ID" value="HPBE_0000864401"/>
</dbReference>
<sequence length="124" mass="14446">MVDLLSKGFIEVDPSEPLEPQITNMDHVTLILVNLYGYKNTTERIKGFPFWELGIHHWTKQYNKRLVKNDSLVKVLAYGNEILNMEVNEDNKRMAPYFKFGMFPKVYVHGVDGSGVRIFNRLLL</sequence>